<dbReference type="Proteomes" id="UP000828390">
    <property type="component" value="Unassembled WGS sequence"/>
</dbReference>
<protein>
    <submittedName>
        <fullName evidence="2">Uncharacterized protein</fullName>
    </submittedName>
</protein>
<name>A0A9D4CPQ8_DREPO</name>
<evidence type="ECO:0000313" key="2">
    <source>
        <dbReference type="EMBL" id="KAH3727971.1"/>
    </source>
</evidence>
<reference evidence="2" key="2">
    <citation type="submission" date="2020-11" db="EMBL/GenBank/DDBJ databases">
        <authorList>
            <person name="McCartney M.A."/>
            <person name="Auch B."/>
            <person name="Kono T."/>
            <person name="Mallez S."/>
            <person name="Becker A."/>
            <person name="Gohl D.M."/>
            <person name="Silverstein K.A.T."/>
            <person name="Koren S."/>
            <person name="Bechman K.B."/>
            <person name="Herman A."/>
            <person name="Abrahante J.E."/>
            <person name="Garbe J."/>
        </authorList>
    </citation>
    <scope>NUCLEOTIDE SEQUENCE</scope>
    <source>
        <strain evidence="2">Duluth1</strain>
        <tissue evidence="2">Whole animal</tissue>
    </source>
</reference>
<reference evidence="2" key="1">
    <citation type="journal article" date="2019" name="bioRxiv">
        <title>The Genome of the Zebra Mussel, Dreissena polymorpha: A Resource for Invasive Species Research.</title>
        <authorList>
            <person name="McCartney M.A."/>
            <person name="Auch B."/>
            <person name="Kono T."/>
            <person name="Mallez S."/>
            <person name="Zhang Y."/>
            <person name="Obille A."/>
            <person name="Becker A."/>
            <person name="Abrahante J.E."/>
            <person name="Garbe J."/>
            <person name="Badalamenti J.P."/>
            <person name="Herman A."/>
            <person name="Mangelson H."/>
            <person name="Liachko I."/>
            <person name="Sullivan S."/>
            <person name="Sone E.D."/>
            <person name="Koren S."/>
            <person name="Silverstein K.A.T."/>
            <person name="Beckman K.B."/>
            <person name="Gohl D.M."/>
        </authorList>
    </citation>
    <scope>NUCLEOTIDE SEQUENCE</scope>
    <source>
        <strain evidence="2">Duluth1</strain>
        <tissue evidence="2">Whole animal</tissue>
    </source>
</reference>
<comment type="caution">
    <text evidence="2">The sequence shown here is derived from an EMBL/GenBank/DDBJ whole genome shotgun (WGS) entry which is preliminary data.</text>
</comment>
<feature type="region of interest" description="Disordered" evidence="1">
    <location>
        <begin position="102"/>
        <end position="124"/>
    </location>
</feature>
<accession>A0A9D4CPQ8</accession>
<evidence type="ECO:0000313" key="3">
    <source>
        <dbReference type="Proteomes" id="UP000828390"/>
    </source>
</evidence>
<keyword evidence="3" id="KW-1185">Reference proteome</keyword>
<gene>
    <name evidence="2" type="ORF">DPMN_053917</name>
</gene>
<dbReference type="AlphaFoldDB" id="A0A9D4CPQ8"/>
<evidence type="ECO:0000256" key="1">
    <source>
        <dbReference type="SAM" id="MobiDB-lite"/>
    </source>
</evidence>
<dbReference type="EMBL" id="JAIWYP010000012">
    <property type="protein sequence ID" value="KAH3727971.1"/>
    <property type="molecule type" value="Genomic_DNA"/>
</dbReference>
<proteinExistence type="predicted"/>
<organism evidence="2 3">
    <name type="scientific">Dreissena polymorpha</name>
    <name type="common">Zebra mussel</name>
    <name type="synonym">Mytilus polymorpha</name>
    <dbReference type="NCBI Taxonomy" id="45954"/>
    <lineage>
        <taxon>Eukaryota</taxon>
        <taxon>Metazoa</taxon>
        <taxon>Spiralia</taxon>
        <taxon>Lophotrochozoa</taxon>
        <taxon>Mollusca</taxon>
        <taxon>Bivalvia</taxon>
        <taxon>Autobranchia</taxon>
        <taxon>Heteroconchia</taxon>
        <taxon>Euheterodonta</taxon>
        <taxon>Imparidentia</taxon>
        <taxon>Neoheterodontei</taxon>
        <taxon>Myida</taxon>
        <taxon>Dreissenoidea</taxon>
        <taxon>Dreissenidae</taxon>
        <taxon>Dreissena</taxon>
    </lineage>
</organism>
<sequence length="124" mass="13441">MFCPNFSLCRNLYGLTLAVECRSSETARKDNSCVYTTVYIDGGGQHDTGCGNDKLFQLYRSGRGSSTLAVKINNNNMMIRKHFLTQSHYFPVQLRTGYGLSRSSPGRAPVVAGSAPVKAGSVPA</sequence>